<gene>
    <name evidence="2" type="ORF">EPA93_34780</name>
</gene>
<feature type="transmembrane region" description="Helical" evidence="1">
    <location>
        <begin position="54"/>
        <end position="76"/>
    </location>
</feature>
<evidence type="ECO:0000313" key="3">
    <source>
        <dbReference type="Proteomes" id="UP000290365"/>
    </source>
</evidence>
<feature type="transmembrane region" description="Helical" evidence="1">
    <location>
        <begin position="88"/>
        <end position="110"/>
    </location>
</feature>
<dbReference type="RefSeq" id="WP_129891920.1">
    <property type="nucleotide sequence ID" value="NZ_CP035758.1"/>
</dbReference>
<name>A0A4P6JYH2_KTERU</name>
<feature type="transmembrane region" description="Helical" evidence="1">
    <location>
        <begin position="122"/>
        <end position="143"/>
    </location>
</feature>
<keyword evidence="1" id="KW-0472">Membrane</keyword>
<feature type="transmembrane region" description="Helical" evidence="1">
    <location>
        <begin position="257"/>
        <end position="281"/>
    </location>
</feature>
<sequence length="299" mass="32984">MKICTMGLLFLYALALALICMHSWDTMLTVSVLRPALPAGFHQLPARGMSETLALNSSLIIYLLLVLSNALLAIALIMPRLQEQGRRILLAIVAGLALLYCTVKILPLFIQGLSHPFIQVQIMLFQLIDLAIVLGNVALLVLTLKTAFTQERRGLAWLVLATELFFFLLPTVAAGYLFALYMPEQQAFSLLRWDVYVPFAALANVVIFVASRPLDPARTRIFLLLAVLIAGTLVLFVGSSLFWDVQQLGQGLLKDRWITLVVLDALLSLVALVIALLALWYTWRTRLQGQLAQAAAASA</sequence>
<dbReference type="AlphaFoldDB" id="A0A4P6JYH2"/>
<dbReference type="EMBL" id="CP035758">
    <property type="protein sequence ID" value="QBD80858.1"/>
    <property type="molecule type" value="Genomic_DNA"/>
</dbReference>
<dbReference type="Proteomes" id="UP000290365">
    <property type="component" value="Chromosome"/>
</dbReference>
<organism evidence="2 3">
    <name type="scientific">Ktedonosporobacter rubrisoli</name>
    <dbReference type="NCBI Taxonomy" id="2509675"/>
    <lineage>
        <taxon>Bacteria</taxon>
        <taxon>Bacillati</taxon>
        <taxon>Chloroflexota</taxon>
        <taxon>Ktedonobacteria</taxon>
        <taxon>Ktedonobacterales</taxon>
        <taxon>Ktedonosporobacteraceae</taxon>
        <taxon>Ktedonosporobacter</taxon>
    </lineage>
</organism>
<keyword evidence="1" id="KW-0812">Transmembrane</keyword>
<proteinExistence type="predicted"/>
<dbReference type="KEGG" id="kbs:EPA93_34780"/>
<feature type="transmembrane region" description="Helical" evidence="1">
    <location>
        <begin position="222"/>
        <end position="245"/>
    </location>
</feature>
<feature type="transmembrane region" description="Helical" evidence="1">
    <location>
        <begin position="155"/>
        <end position="181"/>
    </location>
</feature>
<evidence type="ECO:0000313" key="2">
    <source>
        <dbReference type="EMBL" id="QBD80858.1"/>
    </source>
</evidence>
<accession>A0A4P6JYH2</accession>
<reference evidence="2 3" key="1">
    <citation type="submission" date="2019-01" db="EMBL/GenBank/DDBJ databases">
        <title>Ktedonosporobacter rubrisoli SCAWS-G2.</title>
        <authorList>
            <person name="Huang Y."/>
            <person name="Yan B."/>
        </authorList>
    </citation>
    <scope>NUCLEOTIDE SEQUENCE [LARGE SCALE GENOMIC DNA]</scope>
    <source>
        <strain evidence="2 3">SCAWS-G2</strain>
    </source>
</reference>
<evidence type="ECO:0000256" key="1">
    <source>
        <dbReference type="SAM" id="Phobius"/>
    </source>
</evidence>
<keyword evidence="3" id="KW-1185">Reference proteome</keyword>
<feature type="transmembrane region" description="Helical" evidence="1">
    <location>
        <begin position="193"/>
        <end position="210"/>
    </location>
</feature>
<protein>
    <submittedName>
        <fullName evidence="2">Uncharacterized protein</fullName>
    </submittedName>
</protein>
<keyword evidence="1" id="KW-1133">Transmembrane helix</keyword>